<evidence type="ECO:0000313" key="7">
    <source>
        <dbReference type="Proteomes" id="UP000195913"/>
    </source>
</evidence>
<keyword evidence="4" id="KW-0804">Transcription</keyword>
<dbReference type="EMBL" id="FUHW01000011">
    <property type="protein sequence ID" value="SJM50742.1"/>
    <property type="molecule type" value="Genomic_DNA"/>
</dbReference>
<evidence type="ECO:0000256" key="2">
    <source>
        <dbReference type="ARBA" id="ARBA00023015"/>
    </source>
</evidence>
<dbReference type="SUPFAM" id="SSF53850">
    <property type="entry name" value="Periplasmic binding protein-like II"/>
    <property type="match status" value="1"/>
</dbReference>
<protein>
    <submittedName>
        <fullName evidence="6">Chromosome initiation inhibitor</fullName>
    </submittedName>
</protein>
<feature type="domain" description="HTH lysR-type" evidence="5">
    <location>
        <begin position="1"/>
        <end position="58"/>
    </location>
</feature>
<dbReference type="InterPro" id="IPR000847">
    <property type="entry name" value="LysR_HTH_N"/>
</dbReference>
<dbReference type="GO" id="GO:0003677">
    <property type="term" value="F:DNA binding"/>
    <property type="evidence" value="ECO:0007669"/>
    <property type="project" value="UniProtKB-KW"/>
</dbReference>
<organism evidence="6 7">
    <name type="scientific">Arthrobacter rhombi</name>
    <dbReference type="NCBI Taxonomy" id="71253"/>
    <lineage>
        <taxon>Bacteria</taxon>
        <taxon>Bacillati</taxon>
        <taxon>Actinomycetota</taxon>
        <taxon>Actinomycetes</taxon>
        <taxon>Micrococcales</taxon>
        <taxon>Micrococcaceae</taxon>
        <taxon>Arthrobacter</taxon>
    </lineage>
</organism>
<dbReference type="AlphaFoldDB" id="A0A1R4F4K6"/>
<sequence length="306" mass="32474">MEVHQLQILRELGDLGSVRAVATSMFVTPSAVSQQLALLQRGVDVPLTRKEGRTLVLTEAGRILANAGAAVISSMADARAAIGNYQNDAAASVTLAGFHSVGQSLFAPLLARLKAAQGPQLLFSDEDVAQDDFPALTSRYDLVLAHRMDHTPPWSERQVSVVPLAHEPLDIAVPIGHRLAGHLAVTPSDLLGERWAVSREGYSPADILGAIAAVSGGAPEIVHRINDYATVAELVGTGNVLGVIPRYTAGASVGDGVVLLPLEGIANRRRIDLLARPESLRRLSVRRVADALRQTMAERAAATQDH</sequence>
<dbReference type="InterPro" id="IPR036388">
    <property type="entry name" value="WH-like_DNA-bd_sf"/>
</dbReference>
<evidence type="ECO:0000256" key="4">
    <source>
        <dbReference type="ARBA" id="ARBA00023163"/>
    </source>
</evidence>
<evidence type="ECO:0000259" key="5">
    <source>
        <dbReference type="PROSITE" id="PS50931"/>
    </source>
</evidence>
<keyword evidence="7" id="KW-1185">Reference proteome</keyword>
<accession>A0A1R4F4K6</accession>
<dbReference type="Pfam" id="PF00126">
    <property type="entry name" value="HTH_1"/>
    <property type="match status" value="1"/>
</dbReference>
<dbReference type="Pfam" id="PF03466">
    <property type="entry name" value="LysR_substrate"/>
    <property type="match status" value="1"/>
</dbReference>
<dbReference type="GO" id="GO:0003700">
    <property type="term" value="F:DNA-binding transcription factor activity"/>
    <property type="evidence" value="ECO:0007669"/>
    <property type="project" value="InterPro"/>
</dbReference>
<evidence type="ECO:0000256" key="3">
    <source>
        <dbReference type="ARBA" id="ARBA00023125"/>
    </source>
</evidence>
<proteinExistence type="inferred from homology"/>
<evidence type="ECO:0000313" key="6">
    <source>
        <dbReference type="EMBL" id="SJM50742.1"/>
    </source>
</evidence>
<dbReference type="RefSeq" id="WP_086994800.1">
    <property type="nucleotide sequence ID" value="NZ_FUHW01000011.1"/>
</dbReference>
<comment type="similarity">
    <text evidence="1">Belongs to the LysR transcriptional regulatory family.</text>
</comment>
<dbReference type="Proteomes" id="UP000195913">
    <property type="component" value="Unassembled WGS sequence"/>
</dbReference>
<dbReference type="InterPro" id="IPR005119">
    <property type="entry name" value="LysR_subst-bd"/>
</dbReference>
<keyword evidence="2" id="KW-0805">Transcription regulation</keyword>
<dbReference type="Gene3D" id="1.10.10.10">
    <property type="entry name" value="Winged helix-like DNA-binding domain superfamily/Winged helix DNA-binding domain"/>
    <property type="match status" value="1"/>
</dbReference>
<dbReference type="InterPro" id="IPR036390">
    <property type="entry name" value="WH_DNA-bd_sf"/>
</dbReference>
<dbReference type="PROSITE" id="PS50931">
    <property type="entry name" value="HTH_LYSR"/>
    <property type="match status" value="1"/>
</dbReference>
<dbReference type="GO" id="GO:0032993">
    <property type="term" value="C:protein-DNA complex"/>
    <property type="evidence" value="ECO:0007669"/>
    <property type="project" value="TreeGrafter"/>
</dbReference>
<keyword evidence="3" id="KW-0238">DNA-binding</keyword>
<reference evidence="6 7" key="1">
    <citation type="submission" date="2017-02" db="EMBL/GenBank/DDBJ databases">
        <authorList>
            <person name="Peterson S.W."/>
        </authorList>
    </citation>
    <scope>NUCLEOTIDE SEQUENCE [LARGE SCALE GENOMIC DNA]</scope>
    <source>
        <strain evidence="6 7">B Ar 00.02</strain>
    </source>
</reference>
<dbReference type="SUPFAM" id="SSF46785">
    <property type="entry name" value="Winged helix' DNA-binding domain"/>
    <property type="match status" value="1"/>
</dbReference>
<dbReference type="PANTHER" id="PTHR30346:SF29">
    <property type="entry name" value="LYSR SUBSTRATE-BINDING"/>
    <property type="match status" value="1"/>
</dbReference>
<dbReference type="Gene3D" id="3.40.190.10">
    <property type="entry name" value="Periplasmic binding protein-like II"/>
    <property type="match status" value="2"/>
</dbReference>
<dbReference type="PANTHER" id="PTHR30346">
    <property type="entry name" value="TRANSCRIPTIONAL DUAL REGULATOR HCAR-RELATED"/>
    <property type="match status" value="1"/>
</dbReference>
<gene>
    <name evidence="6" type="ORF">FM101_02190</name>
</gene>
<evidence type="ECO:0000256" key="1">
    <source>
        <dbReference type="ARBA" id="ARBA00009437"/>
    </source>
</evidence>
<name>A0A1R4F4K6_9MICC</name>